<proteinExistence type="predicted"/>
<dbReference type="PATRIC" id="fig|909613.9.peg.6418"/>
<dbReference type="EMBL" id="AYXG01000244">
    <property type="protein sequence ID" value="EWC58281.1"/>
    <property type="molecule type" value="Genomic_DNA"/>
</dbReference>
<protein>
    <recommendedName>
        <fullName evidence="3">Extradiol ring-cleavage dioxygenase class III enzyme subunit B domain-containing protein</fullName>
    </recommendedName>
</protein>
<dbReference type="Proteomes" id="UP000019277">
    <property type="component" value="Unassembled WGS sequence"/>
</dbReference>
<dbReference type="eggNOG" id="COG3885">
    <property type="taxonomic scope" value="Bacteria"/>
</dbReference>
<name>W7INZ3_9PSEU</name>
<comment type="caution">
    <text evidence="1">The sequence shown here is derived from an EMBL/GenBank/DDBJ whole genome shotgun (WGS) entry which is preliminary data.</text>
</comment>
<dbReference type="AlphaFoldDB" id="W7INZ3"/>
<keyword evidence="2" id="KW-1185">Reference proteome</keyword>
<accession>W7INZ3</accession>
<dbReference type="SUPFAM" id="SSF53213">
    <property type="entry name" value="LigB-like"/>
    <property type="match status" value="1"/>
</dbReference>
<evidence type="ECO:0008006" key="3">
    <source>
        <dbReference type="Google" id="ProtNLM"/>
    </source>
</evidence>
<dbReference type="STRING" id="909613.UO65_6423"/>
<gene>
    <name evidence="1" type="ORF">UO65_6423</name>
</gene>
<dbReference type="Gene3D" id="3.40.830.10">
    <property type="entry name" value="LigB-like"/>
    <property type="match status" value="1"/>
</dbReference>
<reference evidence="1 2" key="1">
    <citation type="journal article" date="2014" name="Genome Announc.">
        <title>Draft Genome Sequence of the Antitrypanosomally Active Sponge-Associated Bacterium Actinokineospora sp. Strain EG49.</title>
        <authorList>
            <person name="Harjes J."/>
            <person name="Ryu T."/>
            <person name="Abdelmohsen U.R."/>
            <person name="Moitinho-Silva L."/>
            <person name="Horn H."/>
            <person name="Ravasi T."/>
            <person name="Hentschel U."/>
        </authorList>
    </citation>
    <scope>NUCLEOTIDE SEQUENCE [LARGE SCALE GENOMIC DNA]</scope>
    <source>
        <strain evidence="1 2">EG49</strain>
    </source>
</reference>
<dbReference type="OrthoDB" id="4543339at2"/>
<evidence type="ECO:0000313" key="1">
    <source>
        <dbReference type="EMBL" id="EWC58281.1"/>
    </source>
</evidence>
<dbReference type="RefSeq" id="WP_035290229.1">
    <property type="nucleotide sequence ID" value="NZ_AYXG01000244.1"/>
</dbReference>
<organism evidence="1 2">
    <name type="scientific">Actinokineospora spheciospongiae</name>
    <dbReference type="NCBI Taxonomy" id="909613"/>
    <lineage>
        <taxon>Bacteria</taxon>
        <taxon>Bacillati</taxon>
        <taxon>Actinomycetota</taxon>
        <taxon>Actinomycetes</taxon>
        <taxon>Pseudonocardiales</taxon>
        <taxon>Pseudonocardiaceae</taxon>
        <taxon>Actinokineospora</taxon>
    </lineage>
</organism>
<sequence length="241" mass="24773">MISCVAVLPQPPLVVPELVGGDDPRAAAVRAACVEAAKALADSSRHWLAVGAHPAAARFDAGVSGTFRGFGVDVPVSLSRVNPTAPDPELPLPVLVAAWLRGQADAEDVGVRLVAADSDPARCAHDGAALAGELAGPDPVGLLVLGDGSHRHGDHAVGRPDERAADFDAAVSRALAAADLDALDRLDARLATELGAVGRAPWQVLAAAVRADGRRWRGTRSRTFVPFGVAYHVAVWAPVTG</sequence>
<evidence type="ECO:0000313" key="2">
    <source>
        <dbReference type="Proteomes" id="UP000019277"/>
    </source>
</evidence>